<dbReference type="Gene3D" id="2.10.109.10">
    <property type="entry name" value="Umud Fragment, subunit A"/>
    <property type="match status" value="1"/>
</dbReference>
<keyword evidence="10 12" id="KW-0234">DNA repair</keyword>
<keyword evidence="2 12" id="KW-0678">Repressor</keyword>
<dbReference type="PRINTS" id="PR00726">
    <property type="entry name" value="LEXASERPTASE"/>
</dbReference>
<dbReference type="GO" id="GO:0006508">
    <property type="term" value="P:proteolysis"/>
    <property type="evidence" value="ECO:0007669"/>
    <property type="project" value="InterPro"/>
</dbReference>
<keyword evidence="5 12" id="KW-0378">Hydrolase</keyword>
<dbReference type="Pfam" id="PF00717">
    <property type="entry name" value="Peptidase_S24"/>
    <property type="match status" value="1"/>
</dbReference>
<dbReference type="EMBL" id="FNID01000031">
    <property type="protein sequence ID" value="SDN76637.1"/>
    <property type="molecule type" value="Genomic_DNA"/>
</dbReference>
<feature type="domain" description="Peptidase S24/S26A/S26B/S26C" evidence="14">
    <location>
        <begin position="76"/>
        <end position="188"/>
    </location>
</feature>
<evidence type="ECO:0000256" key="12">
    <source>
        <dbReference type="HAMAP-Rule" id="MF_00015"/>
    </source>
</evidence>
<feature type="site" description="Cleavage; by autolysis" evidence="12">
    <location>
        <begin position="83"/>
        <end position="84"/>
    </location>
</feature>
<evidence type="ECO:0000256" key="11">
    <source>
        <dbReference type="ARBA" id="ARBA00023236"/>
    </source>
</evidence>
<keyword evidence="11 12" id="KW-0742">SOS response</keyword>
<dbReference type="EC" id="3.4.21.88" evidence="12"/>
<organism evidence="16 17">
    <name type="scientific">Acetanaerobacterium elongatum</name>
    <dbReference type="NCBI Taxonomy" id="258515"/>
    <lineage>
        <taxon>Bacteria</taxon>
        <taxon>Bacillati</taxon>
        <taxon>Bacillota</taxon>
        <taxon>Clostridia</taxon>
        <taxon>Eubacteriales</taxon>
        <taxon>Oscillospiraceae</taxon>
        <taxon>Acetanaerobacterium</taxon>
    </lineage>
</organism>
<comment type="similarity">
    <text evidence="1 12 13">Belongs to the peptidase S24 family.</text>
</comment>
<dbReference type="CDD" id="cd06529">
    <property type="entry name" value="S24_LexA-like"/>
    <property type="match status" value="1"/>
</dbReference>
<dbReference type="HAMAP" id="MF_00015">
    <property type="entry name" value="LexA"/>
    <property type="match status" value="1"/>
</dbReference>
<dbReference type="InterPro" id="IPR050077">
    <property type="entry name" value="LexA_repressor"/>
</dbReference>
<comment type="function">
    <text evidence="12">Represses a number of genes involved in the response to DNA damage (SOS response), including recA and lexA. In the presence of single-stranded DNA, RecA interacts with LexA causing an autocatalytic cleavage which disrupts the DNA-binding part of LexA, leading to derepression of the SOS regulon and eventually DNA repair.</text>
</comment>
<feature type="active site" description="For autocatalytic cleavage activity" evidence="12">
    <location>
        <position position="155"/>
    </location>
</feature>
<feature type="DNA-binding region" description="H-T-H motif" evidence="12">
    <location>
        <begin position="27"/>
        <end position="47"/>
    </location>
</feature>
<dbReference type="GO" id="GO:0009432">
    <property type="term" value="P:SOS response"/>
    <property type="evidence" value="ECO:0007669"/>
    <property type="project" value="UniProtKB-UniRule"/>
</dbReference>
<keyword evidence="4 12" id="KW-0227">DNA damage</keyword>
<evidence type="ECO:0000313" key="17">
    <source>
        <dbReference type="Proteomes" id="UP000199182"/>
    </source>
</evidence>
<dbReference type="Pfam" id="PF01726">
    <property type="entry name" value="LexA_DNA_bind"/>
    <property type="match status" value="1"/>
</dbReference>
<dbReference type="InterPro" id="IPR006199">
    <property type="entry name" value="LexA_DNA-bd_dom"/>
</dbReference>
<keyword evidence="3 12" id="KW-0235">DNA replication</keyword>
<dbReference type="InterPro" id="IPR036388">
    <property type="entry name" value="WH-like_DNA-bd_sf"/>
</dbReference>
<keyword evidence="17" id="KW-1185">Reference proteome</keyword>
<proteinExistence type="inferred from homology"/>
<dbReference type="Proteomes" id="UP000199182">
    <property type="component" value="Unassembled WGS sequence"/>
</dbReference>
<dbReference type="OrthoDB" id="9802364at2"/>
<dbReference type="GO" id="GO:0003677">
    <property type="term" value="F:DNA binding"/>
    <property type="evidence" value="ECO:0007669"/>
    <property type="project" value="UniProtKB-UniRule"/>
</dbReference>
<gene>
    <name evidence="12" type="primary">lexA</name>
    <name evidence="16" type="ORF">SAMN05192585_13138</name>
</gene>
<keyword evidence="7 12" id="KW-0805">Transcription regulation</keyword>
<sequence>MRTVSVTALRVYEYIVERAADGVPPSVREICTELQIKSTSTVHKYLKELESAGYIEREYNQNRSIKINTEKVLQVPILGNVAAGTPILAIENIEGYVPFRAKGYRSGDLFALNVRGDSMIECGILDGDIVIARKTTYADNGEIVVALLDDSATVKRFFKEKGHFRLQPENERLQPIIVNEVAILGRVIANVRLYE</sequence>
<evidence type="ECO:0000256" key="13">
    <source>
        <dbReference type="RuleBase" id="RU003991"/>
    </source>
</evidence>
<evidence type="ECO:0000256" key="7">
    <source>
        <dbReference type="ARBA" id="ARBA00023015"/>
    </source>
</evidence>
<feature type="domain" description="LexA repressor DNA-binding" evidence="15">
    <location>
        <begin position="20"/>
        <end position="63"/>
    </location>
</feature>
<comment type="catalytic activity">
    <reaction evidence="12">
        <text>Hydrolysis of Ala-|-Gly bond in repressor LexA.</text>
        <dbReference type="EC" id="3.4.21.88"/>
    </reaction>
</comment>
<dbReference type="SUPFAM" id="SSF46785">
    <property type="entry name" value="Winged helix' DNA-binding domain"/>
    <property type="match status" value="1"/>
</dbReference>
<evidence type="ECO:0000256" key="1">
    <source>
        <dbReference type="ARBA" id="ARBA00007484"/>
    </source>
</evidence>
<dbReference type="PANTHER" id="PTHR33516:SF2">
    <property type="entry name" value="LEXA REPRESSOR-RELATED"/>
    <property type="match status" value="1"/>
</dbReference>
<protein>
    <recommendedName>
        <fullName evidence="12">LexA repressor</fullName>
        <ecNumber evidence="12">3.4.21.88</ecNumber>
    </recommendedName>
</protein>
<dbReference type="RefSeq" id="WP_092642054.1">
    <property type="nucleotide sequence ID" value="NZ_FNID01000031.1"/>
</dbReference>
<dbReference type="NCBIfam" id="TIGR00498">
    <property type="entry name" value="lexA"/>
    <property type="match status" value="1"/>
</dbReference>
<dbReference type="InterPro" id="IPR015927">
    <property type="entry name" value="Peptidase_S24_S26A/B/C"/>
</dbReference>
<evidence type="ECO:0000256" key="9">
    <source>
        <dbReference type="ARBA" id="ARBA00023163"/>
    </source>
</evidence>
<evidence type="ECO:0000256" key="3">
    <source>
        <dbReference type="ARBA" id="ARBA00022705"/>
    </source>
</evidence>
<dbReference type="InterPro" id="IPR039418">
    <property type="entry name" value="LexA-like"/>
</dbReference>
<keyword evidence="9 12" id="KW-0804">Transcription</keyword>
<evidence type="ECO:0000256" key="5">
    <source>
        <dbReference type="ARBA" id="ARBA00022801"/>
    </source>
</evidence>
<dbReference type="InterPro" id="IPR036390">
    <property type="entry name" value="WH_DNA-bd_sf"/>
</dbReference>
<reference evidence="16 17" key="1">
    <citation type="submission" date="2016-10" db="EMBL/GenBank/DDBJ databases">
        <authorList>
            <person name="de Groot N.N."/>
        </authorList>
    </citation>
    <scope>NUCLEOTIDE SEQUENCE [LARGE SCALE GENOMIC DNA]</scope>
    <source>
        <strain evidence="16 17">CGMCC 1.5012</strain>
    </source>
</reference>
<dbReference type="PANTHER" id="PTHR33516">
    <property type="entry name" value="LEXA REPRESSOR"/>
    <property type="match status" value="1"/>
</dbReference>
<dbReference type="GO" id="GO:0045892">
    <property type="term" value="P:negative regulation of DNA-templated transcription"/>
    <property type="evidence" value="ECO:0007669"/>
    <property type="project" value="UniProtKB-UniRule"/>
</dbReference>
<dbReference type="InterPro" id="IPR006200">
    <property type="entry name" value="LexA"/>
</dbReference>
<evidence type="ECO:0000256" key="6">
    <source>
        <dbReference type="ARBA" id="ARBA00022813"/>
    </source>
</evidence>
<evidence type="ECO:0000256" key="4">
    <source>
        <dbReference type="ARBA" id="ARBA00022763"/>
    </source>
</evidence>
<dbReference type="InterPro" id="IPR036286">
    <property type="entry name" value="LexA/Signal_pep-like_sf"/>
</dbReference>
<accession>A0A1H0E2A6</accession>
<keyword evidence="6 12" id="KW-0068">Autocatalytic cleavage</keyword>
<dbReference type="AlphaFoldDB" id="A0A1H0E2A6"/>
<dbReference type="GO" id="GO:0006260">
    <property type="term" value="P:DNA replication"/>
    <property type="evidence" value="ECO:0007669"/>
    <property type="project" value="UniProtKB-UniRule"/>
</dbReference>
<dbReference type="GO" id="GO:0006281">
    <property type="term" value="P:DNA repair"/>
    <property type="evidence" value="ECO:0007669"/>
    <property type="project" value="UniProtKB-UniRule"/>
</dbReference>
<comment type="subunit">
    <text evidence="12">Homodimer.</text>
</comment>
<dbReference type="FunFam" id="2.10.109.10:FF:000001">
    <property type="entry name" value="LexA repressor"/>
    <property type="match status" value="1"/>
</dbReference>
<evidence type="ECO:0000313" key="16">
    <source>
        <dbReference type="EMBL" id="SDN76637.1"/>
    </source>
</evidence>
<dbReference type="GO" id="GO:0004252">
    <property type="term" value="F:serine-type endopeptidase activity"/>
    <property type="evidence" value="ECO:0007669"/>
    <property type="project" value="UniProtKB-UniRule"/>
</dbReference>
<evidence type="ECO:0000256" key="10">
    <source>
        <dbReference type="ARBA" id="ARBA00023204"/>
    </source>
</evidence>
<name>A0A1H0E2A6_9FIRM</name>
<dbReference type="Gene3D" id="1.10.10.10">
    <property type="entry name" value="Winged helix-like DNA-binding domain superfamily/Winged helix DNA-binding domain"/>
    <property type="match status" value="1"/>
</dbReference>
<evidence type="ECO:0000256" key="8">
    <source>
        <dbReference type="ARBA" id="ARBA00023125"/>
    </source>
</evidence>
<dbReference type="STRING" id="258515.SAMN05192585_13138"/>
<evidence type="ECO:0000259" key="15">
    <source>
        <dbReference type="Pfam" id="PF01726"/>
    </source>
</evidence>
<keyword evidence="8 12" id="KW-0238">DNA-binding</keyword>
<dbReference type="SUPFAM" id="SSF51306">
    <property type="entry name" value="LexA/Signal peptidase"/>
    <property type="match status" value="1"/>
</dbReference>
<evidence type="ECO:0000259" key="14">
    <source>
        <dbReference type="Pfam" id="PF00717"/>
    </source>
</evidence>
<dbReference type="InterPro" id="IPR006197">
    <property type="entry name" value="Peptidase_S24_LexA"/>
</dbReference>
<feature type="active site" description="For autocatalytic cleavage activity" evidence="12">
    <location>
        <position position="118"/>
    </location>
</feature>
<evidence type="ECO:0000256" key="2">
    <source>
        <dbReference type="ARBA" id="ARBA00022491"/>
    </source>
</evidence>